<evidence type="ECO:0000313" key="5">
    <source>
        <dbReference type="Proteomes" id="UP000222163"/>
    </source>
</evidence>
<organism evidence="4 5">
    <name type="scientific">Tenacibaculum discolor</name>
    <dbReference type="NCBI Taxonomy" id="361581"/>
    <lineage>
        <taxon>Bacteria</taxon>
        <taxon>Pseudomonadati</taxon>
        <taxon>Bacteroidota</taxon>
        <taxon>Flavobacteriia</taxon>
        <taxon>Flavobacteriales</taxon>
        <taxon>Flavobacteriaceae</taxon>
        <taxon>Tenacibaculum</taxon>
    </lineage>
</organism>
<dbReference type="PANTHER" id="PTHR44196:SF3">
    <property type="entry name" value="SHORT CHAIN DEHYDROGENASE FAMILY PROTEIN"/>
    <property type="match status" value="1"/>
</dbReference>
<dbReference type="Gene3D" id="3.40.50.720">
    <property type="entry name" value="NAD(P)-binding Rossmann-like Domain"/>
    <property type="match status" value="1"/>
</dbReference>
<dbReference type="Proteomes" id="UP001242342">
    <property type="component" value="Unassembled WGS sequence"/>
</dbReference>
<dbReference type="SUPFAM" id="SSF51735">
    <property type="entry name" value="NAD(P)-binding Rossmann-fold domains"/>
    <property type="match status" value="1"/>
</dbReference>
<dbReference type="Proteomes" id="UP000222163">
    <property type="component" value="Unassembled WGS sequence"/>
</dbReference>
<reference evidence="3 6" key="3">
    <citation type="submission" date="2023-07" db="EMBL/GenBank/DDBJ databases">
        <title>Genome content predicts the carbon catabolic preferences of heterotrophic bacteria.</title>
        <authorList>
            <person name="Gralka M."/>
        </authorList>
    </citation>
    <scope>NUCLEOTIDE SEQUENCE [LARGE SCALE GENOMIC DNA]</scope>
    <source>
        <strain evidence="3 6">4G03</strain>
    </source>
</reference>
<dbReference type="EMBL" id="JAUYVU010000015">
    <property type="protein sequence ID" value="MDP2542833.1"/>
    <property type="molecule type" value="Genomic_DNA"/>
</dbReference>
<evidence type="ECO:0000313" key="4">
    <source>
        <dbReference type="EMBL" id="PHN97002.1"/>
    </source>
</evidence>
<evidence type="ECO:0000256" key="1">
    <source>
        <dbReference type="ARBA" id="ARBA00006484"/>
    </source>
</evidence>
<name>A0A2G1BSI2_9FLAO</name>
<evidence type="ECO:0000256" key="2">
    <source>
        <dbReference type="ARBA" id="ARBA00023002"/>
    </source>
</evidence>
<proteinExistence type="inferred from homology"/>
<dbReference type="GO" id="GO:0016491">
    <property type="term" value="F:oxidoreductase activity"/>
    <property type="evidence" value="ECO:0007669"/>
    <property type="project" value="UniProtKB-KW"/>
</dbReference>
<sequence length="243" mass="27366">MEKTKTAIIFGGTSGIGKGLVEKLIQENYIVAVTGRRFEKLEELKKKHPSQVLIKQNDIQQVDDVEKVFNEIVEELGEVHLVIQSSGVGFVNPKLNWDKQEQTINTNVLGVTKLYALAYKLFKKQGFGHLVGISSIASIRGNRAAPDYFSSKAYQKAYLESLYIKTKSIKTKKVFITDVRPGFVDTAMALGDGIFWMVPLEKAVNQIYSAIKRKKRVAYISKRWSLIAWVLKVVPARVLKMAT</sequence>
<reference evidence="4" key="2">
    <citation type="submission" date="2017-10" db="EMBL/GenBank/DDBJ databases">
        <authorList>
            <person name="Enke T.N."/>
            <person name="Cordero O.X."/>
        </authorList>
    </citation>
    <scope>NUCLEOTIDE SEQUENCE</scope>
    <source>
        <strain evidence="4">4G03</strain>
    </source>
</reference>
<evidence type="ECO:0000313" key="3">
    <source>
        <dbReference type="EMBL" id="MDP2542833.1"/>
    </source>
</evidence>
<dbReference type="RefSeq" id="WP_099215863.1">
    <property type="nucleotide sequence ID" value="NZ_JAUYVU010000015.1"/>
</dbReference>
<dbReference type="InterPro" id="IPR036291">
    <property type="entry name" value="NAD(P)-bd_dom_sf"/>
</dbReference>
<comment type="similarity">
    <text evidence="1">Belongs to the short-chain dehydrogenases/reductases (SDR) family.</text>
</comment>
<dbReference type="EMBL" id="PDUU01000009">
    <property type="protein sequence ID" value="PHN97002.1"/>
    <property type="molecule type" value="Genomic_DNA"/>
</dbReference>
<dbReference type="GO" id="GO:0016020">
    <property type="term" value="C:membrane"/>
    <property type="evidence" value="ECO:0007669"/>
    <property type="project" value="TreeGrafter"/>
</dbReference>
<dbReference type="InterPro" id="IPR002347">
    <property type="entry name" value="SDR_fam"/>
</dbReference>
<keyword evidence="6" id="KW-1185">Reference proteome</keyword>
<reference evidence="4 5" key="1">
    <citation type="journal article" date="2016" name="Nat. Commun.">
        <title>Microbial interactions lead to rapid micro-scale successions on model marine particles.</title>
        <authorList>
            <person name="Datta M.S."/>
            <person name="Sliwerska E."/>
            <person name="Gore J."/>
            <person name="Polz M.F."/>
            <person name="Cordero O.X."/>
        </authorList>
    </citation>
    <scope>NUCLEOTIDE SEQUENCE [LARGE SCALE GENOMIC DNA]</scope>
    <source>
        <strain evidence="4 5">4G03</strain>
    </source>
</reference>
<accession>A0A2G1BSI2</accession>
<keyword evidence="2" id="KW-0560">Oxidoreductase</keyword>
<dbReference type="PRINTS" id="PR00081">
    <property type="entry name" value="GDHRDH"/>
</dbReference>
<dbReference type="AlphaFoldDB" id="A0A2G1BSI2"/>
<protein>
    <submittedName>
        <fullName evidence="3 4">Oxidoreductase</fullName>
    </submittedName>
</protein>
<comment type="caution">
    <text evidence="4">The sequence shown here is derived from an EMBL/GenBank/DDBJ whole genome shotgun (WGS) entry which is preliminary data.</text>
</comment>
<dbReference type="Pfam" id="PF00106">
    <property type="entry name" value="adh_short"/>
    <property type="match status" value="1"/>
</dbReference>
<gene>
    <name evidence="4" type="ORF">CSC81_11345</name>
    <name evidence="3" type="ORF">Q8W23_15255</name>
</gene>
<dbReference type="PANTHER" id="PTHR44196">
    <property type="entry name" value="DEHYDROGENASE/REDUCTASE SDR FAMILY MEMBER 7B"/>
    <property type="match status" value="1"/>
</dbReference>
<evidence type="ECO:0000313" key="6">
    <source>
        <dbReference type="Proteomes" id="UP001242342"/>
    </source>
</evidence>